<dbReference type="EMBL" id="PGCJ01000977">
    <property type="protein sequence ID" value="PLW12591.1"/>
    <property type="molecule type" value="Genomic_DNA"/>
</dbReference>
<evidence type="ECO:0000256" key="1">
    <source>
        <dbReference type="SAM" id="MobiDB-lite"/>
    </source>
</evidence>
<evidence type="ECO:0000313" key="3">
    <source>
        <dbReference type="Proteomes" id="UP000235388"/>
    </source>
</evidence>
<organism evidence="2 3">
    <name type="scientific">Puccinia coronata f. sp. avenae</name>
    <dbReference type="NCBI Taxonomy" id="200324"/>
    <lineage>
        <taxon>Eukaryota</taxon>
        <taxon>Fungi</taxon>
        <taxon>Dikarya</taxon>
        <taxon>Basidiomycota</taxon>
        <taxon>Pucciniomycotina</taxon>
        <taxon>Pucciniomycetes</taxon>
        <taxon>Pucciniales</taxon>
        <taxon>Pucciniaceae</taxon>
        <taxon>Puccinia</taxon>
    </lineage>
</organism>
<dbReference type="OrthoDB" id="6342134at2759"/>
<sequence>MDRPSGPSRCAPPRWTGRHRGGTHPNDGLSIEVSHLDDGLSIEGSHLDDGLSIEVSHLDDGLSIEVSHLDDGLSIEVSHLDDGLSIESLCVYDHQLPQRLLSVVPSCVSCSEDLTQMMRLTQTNASVNQ</sequence>
<keyword evidence="3" id="KW-1185">Reference proteome</keyword>
<name>A0A2N5SH71_9BASI</name>
<feature type="region of interest" description="Disordered" evidence="1">
    <location>
        <begin position="1"/>
        <end position="29"/>
    </location>
</feature>
<evidence type="ECO:0000313" key="2">
    <source>
        <dbReference type="EMBL" id="PLW12591.1"/>
    </source>
</evidence>
<proteinExistence type="predicted"/>
<protein>
    <submittedName>
        <fullName evidence="2">Uncharacterized protein</fullName>
    </submittedName>
</protein>
<reference evidence="2 3" key="1">
    <citation type="submission" date="2017-11" db="EMBL/GenBank/DDBJ databases">
        <title>De novo assembly and phasing of dikaryotic genomes from two isolates of Puccinia coronata f. sp. avenae, the causal agent of oat crown rust.</title>
        <authorList>
            <person name="Miller M.E."/>
            <person name="Zhang Y."/>
            <person name="Omidvar V."/>
            <person name="Sperschneider J."/>
            <person name="Schwessinger B."/>
            <person name="Raley C."/>
            <person name="Palmer J.M."/>
            <person name="Garnica D."/>
            <person name="Upadhyaya N."/>
            <person name="Rathjen J."/>
            <person name="Taylor J.M."/>
            <person name="Park R.F."/>
            <person name="Dodds P.N."/>
            <person name="Hirsch C.D."/>
            <person name="Kianian S.F."/>
            <person name="Figueroa M."/>
        </authorList>
    </citation>
    <scope>NUCLEOTIDE SEQUENCE [LARGE SCALE GENOMIC DNA]</scope>
    <source>
        <strain evidence="2">12NC29</strain>
    </source>
</reference>
<gene>
    <name evidence="2" type="ORF">PCANC_25328</name>
</gene>
<accession>A0A2N5SH71</accession>
<dbReference type="AlphaFoldDB" id="A0A2N5SH71"/>
<dbReference type="Proteomes" id="UP000235388">
    <property type="component" value="Unassembled WGS sequence"/>
</dbReference>
<comment type="caution">
    <text evidence="2">The sequence shown here is derived from an EMBL/GenBank/DDBJ whole genome shotgun (WGS) entry which is preliminary data.</text>
</comment>